<dbReference type="Proteomes" id="UP000749559">
    <property type="component" value="Unassembled WGS sequence"/>
</dbReference>
<dbReference type="PANTHER" id="PTHR28314">
    <property type="entry name" value="MEDIATOR OF RNA POLYMERASE II TRANSCRIPTION SUBUNIT 29"/>
    <property type="match status" value="1"/>
</dbReference>
<keyword evidence="6" id="KW-0539">Nucleus</keyword>
<accession>A0A8S4PG06</accession>
<keyword evidence="10" id="KW-1185">Reference proteome</keyword>
<gene>
    <name evidence="9" type="ORF">OFUS_LOCUS17078</name>
</gene>
<dbReference type="GO" id="GO:0003712">
    <property type="term" value="F:transcription coregulator activity"/>
    <property type="evidence" value="ECO:0007669"/>
    <property type="project" value="TreeGrafter"/>
</dbReference>
<dbReference type="AlphaFoldDB" id="A0A8S4PG06"/>
<evidence type="ECO:0000256" key="1">
    <source>
        <dbReference type="ARBA" id="ARBA00004123"/>
    </source>
</evidence>
<dbReference type="EMBL" id="CAIIXF020000008">
    <property type="protein sequence ID" value="CAH1792055.1"/>
    <property type="molecule type" value="Genomic_DNA"/>
</dbReference>
<dbReference type="PANTHER" id="PTHR28314:SF1">
    <property type="entry name" value="MEDIATOR OF RNA POLYMERASE II TRANSCRIPTION SUBUNIT 29"/>
    <property type="match status" value="1"/>
</dbReference>
<dbReference type="InterPro" id="IPR021018">
    <property type="entry name" value="Mediator_Med29_met"/>
</dbReference>
<evidence type="ECO:0000256" key="5">
    <source>
        <dbReference type="ARBA" id="ARBA00023163"/>
    </source>
</evidence>
<feature type="region of interest" description="Disordered" evidence="8">
    <location>
        <begin position="156"/>
        <end position="177"/>
    </location>
</feature>
<comment type="subcellular location">
    <subcellularLocation>
        <location evidence="1">Nucleus</location>
    </subcellularLocation>
</comment>
<sequence length="177" mass="20113">MAAVPQQSSSEVDPISKFKLYIPALKESLANLMKVAAQIFFRNSQIDSTVKVSEENQKNKQRFEQKLEDFYSICDQIELNLRIAIECNHQNMDSGKNTPIPVTLGKPPDHPQNQENPQYQSYPQYLATVKTQIACAKELHNTLVECARKIEQHQGQSAQIVPMNQAQQQAMTSQPQR</sequence>
<dbReference type="OrthoDB" id="6366949at2759"/>
<proteinExistence type="inferred from homology"/>
<comment type="caution">
    <text evidence="9">The sequence shown here is derived from an EMBL/GenBank/DDBJ whole genome shotgun (WGS) entry which is preliminary data.</text>
</comment>
<dbReference type="GO" id="GO:0016592">
    <property type="term" value="C:mediator complex"/>
    <property type="evidence" value="ECO:0007669"/>
    <property type="project" value="InterPro"/>
</dbReference>
<keyword evidence="4" id="KW-0805">Transcription regulation</keyword>
<evidence type="ECO:0000313" key="10">
    <source>
        <dbReference type="Proteomes" id="UP000749559"/>
    </source>
</evidence>
<keyword evidence="5" id="KW-0804">Transcription</keyword>
<protein>
    <recommendedName>
        <fullName evidence="3">Mediator of RNA polymerase II transcription subunit 29</fullName>
    </recommendedName>
    <alternativeName>
        <fullName evidence="7">Mediator complex subunit 29</fullName>
    </alternativeName>
</protein>
<dbReference type="GO" id="GO:0006357">
    <property type="term" value="P:regulation of transcription by RNA polymerase II"/>
    <property type="evidence" value="ECO:0007669"/>
    <property type="project" value="TreeGrafter"/>
</dbReference>
<evidence type="ECO:0000256" key="7">
    <source>
        <dbReference type="ARBA" id="ARBA00031963"/>
    </source>
</evidence>
<organism evidence="9 10">
    <name type="scientific">Owenia fusiformis</name>
    <name type="common">Polychaete worm</name>
    <dbReference type="NCBI Taxonomy" id="6347"/>
    <lineage>
        <taxon>Eukaryota</taxon>
        <taxon>Metazoa</taxon>
        <taxon>Spiralia</taxon>
        <taxon>Lophotrochozoa</taxon>
        <taxon>Annelida</taxon>
        <taxon>Polychaeta</taxon>
        <taxon>Sedentaria</taxon>
        <taxon>Canalipalpata</taxon>
        <taxon>Sabellida</taxon>
        <taxon>Oweniida</taxon>
        <taxon>Oweniidae</taxon>
        <taxon>Owenia</taxon>
    </lineage>
</organism>
<reference evidence="9" key="1">
    <citation type="submission" date="2022-03" db="EMBL/GenBank/DDBJ databases">
        <authorList>
            <person name="Martin C."/>
        </authorList>
    </citation>
    <scope>NUCLEOTIDE SEQUENCE</scope>
</reference>
<evidence type="ECO:0000256" key="8">
    <source>
        <dbReference type="SAM" id="MobiDB-lite"/>
    </source>
</evidence>
<evidence type="ECO:0000256" key="2">
    <source>
        <dbReference type="ARBA" id="ARBA00009851"/>
    </source>
</evidence>
<evidence type="ECO:0000256" key="3">
    <source>
        <dbReference type="ARBA" id="ARBA00019684"/>
    </source>
</evidence>
<name>A0A8S4PG06_OWEFU</name>
<dbReference type="Pfam" id="PF11568">
    <property type="entry name" value="Med29"/>
    <property type="match status" value="1"/>
</dbReference>
<comment type="similarity">
    <text evidence="2">Belongs to the Mediator complex subunit 29 family.</text>
</comment>
<evidence type="ECO:0000313" key="9">
    <source>
        <dbReference type="EMBL" id="CAH1792055.1"/>
    </source>
</evidence>
<evidence type="ECO:0000256" key="6">
    <source>
        <dbReference type="ARBA" id="ARBA00023242"/>
    </source>
</evidence>
<evidence type="ECO:0000256" key="4">
    <source>
        <dbReference type="ARBA" id="ARBA00023015"/>
    </source>
</evidence>